<dbReference type="Pfam" id="PF00175">
    <property type="entry name" value="NAD_binding_1"/>
    <property type="match status" value="1"/>
</dbReference>
<dbReference type="Pfam" id="PF00970">
    <property type="entry name" value="FAD_binding_6"/>
    <property type="match status" value="1"/>
</dbReference>
<dbReference type="InterPro" id="IPR039261">
    <property type="entry name" value="FNR_nucleotide-bd"/>
</dbReference>
<dbReference type="PANTHER" id="PTHR47354">
    <property type="entry name" value="NADH OXIDOREDUCTASE HCR"/>
    <property type="match status" value="1"/>
</dbReference>
<dbReference type="GO" id="GO:0046872">
    <property type="term" value="F:metal ion binding"/>
    <property type="evidence" value="ECO:0007669"/>
    <property type="project" value="UniProtKB-KW"/>
</dbReference>
<evidence type="ECO:0000256" key="4">
    <source>
        <dbReference type="ARBA" id="ARBA00022723"/>
    </source>
</evidence>
<dbReference type="InterPro" id="IPR017927">
    <property type="entry name" value="FAD-bd_FR_type"/>
</dbReference>
<accession>A0A0G0T7Z0</accession>
<keyword evidence="5" id="KW-0274">FAD</keyword>
<dbReference type="PRINTS" id="PR00371">
    <property type="entry name" value="FPNCR"/>
</dbReference>
<feature type="domain" description="FAD-binding FR-type" evidence="9">
    <location>
        <begin position="1"/>
        <end position="102"/>
    </location>
</feature>
<dbReference type="InterPro" id="IPR050415">
    <property type="entry name" value="MRET"/>
</dbReference>
<keyword evidence="4" id="KW-0479">Metal-binding</keyword>
<dbReference type="PATRIC" id="fig|1618563.3.peg.273"/>
<evidence type="ECO:0000313" key="11">
    <source>
        <dbReference type="Proteomes" id="UP000034562"/>
    </source>
</evidence>
<dbReference type="PROSITE" id="PS51384">
    <property type="entry name" value="FAD_FR"/>
    <property type="match status" value="1"/>
</dbReference>
<keyword evidence="8" id="KW-0411">Iron-sulfur</keyword>
<keyword evidence="2" id="KW-0285">Flavoprotein</keyword>
<dbReference type="EMBL" id="LBZK01000013">
    <property type="protein sequence ID" value="KKR70921.1"/>
    <property type="molecule type" value="Genomic_DNA"/>
</dbReference>
<evidence type="ECO:0000256" key="5">
    <source>
        <dbReference type="ARBA" id="ARBA00022827"/>
    </source>
</evidence>
<dbReference type="InterPro" id="IPR017938">
    <property type="entry name" value="Riboflavin_synthase-like_b-brl"/>
</dbReference>
<dbReference type="PRINTS" id="PR00410">
    <property type="entry name" value="PHEHYDRXLASE"/>
</dbReference>
<dbReference type="InterPro" id="IPR001433">
    <property type="entry name" value="OxRdtase_FAD/NAD-bd"/>
</dbReference>
<dbReference type="Gene3D" id="3.40.50.80">
    <property type="entry name" value="Nucleotide-binding domain of ferredoxin-NADP reductase (FNR) module"/>
    <property type="match status" value="1"/>
</dbReference>
<keyword evidence="3" id="KW-0001">2Fe-2S</keyword>
<evidence type="ECO:0000256" key="1">
    <source>
        <dbReference type="ARBA" id="ARBA00001974"/>
    </source>
</evidence>
<organism evidence="10 11">
    <name type="scientific">Candidatus Woesebacteria bacterium GW2011_GWA2_40_7b</name>
    <dbReference type="NCBI Taxonomy" id="1618563"/>
    <lineage>
        <taxon>Bacteria</taxon>
        <taxon>Candidatus Woeseibacteriota</taxon>
    </lineage>
</organism>
<evidence type="ECO:0000256" key="6">
    <source>
        <dbReference type="ARBA" id="ARBA00023002"/>
    </source>
</evidence>
<sequence>MKLKLVEKKDEAKGTTSFFLEPERPVSFLPGQYIYLTIPTLIFPDSKGATRHFTISSSPTEGEILRVTTRMREESGFKKSLDELPIGAQIDGEGPNGTFVFDEGEKLNNVFVAGGIGITPFRSMIKYIVDKNLTTPIYLIYSNSDNDFVFKKEFDEIVSSHPNIKVQYVPTSTEGHLDELKISKFITNQKFDMSQPGRAIENWKLKISSLTWWLCGPPPMVDTMENVLGKMGITSNHIRSEKFTGY</sequence>
<dbReference type="PANTHER" id="PTHR47354:SF6">
    <property type="entry name" value="NADH OXIDOREDUCTASE HCR"/>
    <property type="match status" value="1"/>
</dbReference>
<evidence type="ECO:0000256" key="7">
    <source>
        <dbReference type="ARBA" id="ARBA00023004"/>
    </source>
</evidence>
<dbReference type="Gene3D" id="2.40.30.10">
    <property type="entry name" value="Translation factors"/>
    <property type="match status" value="1"/>
</dbReference>
<gene>
    <name evidence="10" type="ORF">UU12_C0013G0010</name>
</gene>
<evidence type="ECO:0000256" key="8">
    <source>
        <dbReference type="ARBA" id="ARBA00023014"/>
    </source>
</evidence>
<evidence type="ECO:0000256" key="2">
    <source>
        <dbReference type="ARBA" id="ARBA00022630"/>
    </source>
</evidence>
<dbReference type="SUPFAM" id="SSF63380">
    <property type="entry name" value="Riboflavin synthase domain-like"/>
    <property type="match status" value="1"/>
</dbReference>
<dbReference type="AlphaFoldDB" id="A0A0G0T7Z0"/>
<evidence type="ECO:0000256" key="3">
    <source>
        <dbReference type="ARBA" id="ARBA00022714"/>
    </source>
</evidence>
<dbReference type="SUPFAM" id="SSF52343">
    <property type="entry name" value="Ferredoxin reductase-like, C-terminal NADP-linked domain"/>
    <property type="match status" value="1"/>
</dbReference>
<dbReference type="GO" id="GO:0016491">
    <property type="term" value="F:oxidoreductase activity"/>
    <property type="evidence" value="ECO:0007669"/>
    <property type="project" value="UniProtKB-KW"/>
</dbReference>
<dbReference type="CDD" id="cd00322">
    <property type="entry name" value="FNR_like"/>
    <property type="match status" value="1"/>
</dbReference>
<protein>
    <submittedName>
        <fullName evidence="10">Putative oxidoreductase FAD/NAD(P)-binding component</fullName>
    </submittedName>
</protein>
<comment type="cofactor">
    <cofactor evidence="1">
        <name>FAD</name>
        <dbReference type="ChEBI" id="CHEBI:57692"/>
    </cofactor>
</comment>
<dbReference type="Proteomes" id="UP000034562">
    <property type="component" value="Unassembled WGS sequence"/>
</dbReference>
<evidence type="ECO:0000259" key="9">
    <source>
        <dbReference type="PROSITE" id="PS51384"/>
    </source>
</evidence>
<dbReference type="GO" id="GO:0051537">
    <property type="term" value="F:2 iron, 2 sulfur cluster binding"/>
    <property type="evidence" value="ECO:0007669"/>
    <property type="project" value="UniProtKB-KW"/>
</dbReference>
<dbReference type="InterPro" id="IPR001709">
    <property type="entry name" value="Flavoprot_Pyr_Nucl_cyt_Rdtase"/>
</dbReference>
<dbReference type="STRING" id="1618563.UU12_C0013G0010"/>
<proteinExistence type="predicted"/>
<evidence type="ECO:0000313" key="10">
    <source>
        <dbReference type="EMBL" id="KKR70921.1"/>
    </source>
</evidence>
<comment type="caution">
    <text evidence="10">The sequence shown here is derived from an EMBL/GenBank/DDBJ whole genome shotgun (WGS) entry which is preliminary data.</text>
</comment>
<keyword evidence="6" id="KW-0560">Oxidoreductase</keyword>
<reference evidence="10 11" key="1">
    <citation type="journal article" date="2015" name="Nature">
        <title>rRNA introns, odd ribosomes, and small enigmatic genomes across a large radiation of phyla.</title>
        <authorList>
            <person name="Brown C.T."/>
            <person name="Hug L.A."/>
            <person name="Thomas B.C."/>
            <person name="Sharon I."/>
            <person name="Castelle C.J."/>
            <person name="Singh A."/>
            <person name="Wilkins M.J."/>
            <person name="Williams K.H."/>
            <person name="Banfield J.F."/>
        </authorList>
    </citation>
    <scope>NUCLEOTIDE SEQUENCE [LARGE SCALE GENOMIC DNA]</scope>
</reference>
<name>A0A0G0T7Z0_9BACT</name>
<dbReference type="InterPro" id="IPR008333">
    <property type="entry name" value="Cbr1-like_FAD-bd_dom"/>
</dbReference>
<keyword evidence="7" id="KW-0408">Iron</keyword>